<protein>
    <recommendedName>
        <fullName evidence="3">asparagine synthase (glutamine-hydrolyzing)</fullName>
        <ecNumber evidence="3">6.3.5.4</ecNumber>
    </recommendedName>
</protein>
<dbReference type="InterPro" id="IPR001962">
    <property type="entry name" value="Asn_synthase"/>
</dbReference>
<dbReference type="Gene3D" id="3.40.50.620">
    <property type="entry name" value="HUPs"/>
    <property type="match status" value="1"/>
</dbReference>
<dbReference type="InterPro" id="IPR017932">
    <property type="entry name" value="GATase_2_dom"/>
</dbReference>
<dbReference type="InterPro" id="IPR006426">
    <property type="entry name" value="Asn_synth_AEB"/>
</dbReference>
<dbReference type="GO" id="GO:0005829">
    <property type="term" value="C:cytosol"/>
    <property type="evidence" value="ECO:0007669"/>
    <property type="project" value="TreeGrafter"/>
</dbReference>
<keyword evidence="8" id="KW-0028">Amino-acid biosynthesis</keyword>
<dbReference type="NCBIfam" id="TIGR01536">
    <property type="entry name" value="asn_synth_AEB"/>
    <property type="match status" value="1"/>
</dbReference>
<dbReference type="GO" id="GO:0004066">
    <property type="term" value="F:asparagine synthase (glutamine-hydrolyzing) activity"/>
    <property type="evidence" value="ECO:0007669"/>
    <property type="project" value="UniProtKB-EC"/>
</dbReference>
<evidence type="ECO:0000313" key="12">
    <source>
        <dbReference type="EMBL" id="TBN06521.1"/>
    </source>
</evidence>
<dbReference type="PROSITE" id="PS51278">
    <property type="entry name" value="GATASE_TYPE_2"/>
    <property type="match status" value="1"/>
</dbReference>
<sequence length="617" mass="71718">MCGIYGTTIRYELNQIKDKLKRTSFRGPDKMGFESYNYNDSNIIFGHNRLSIIDLDPRSNQPLSYQEHIKIVFNGEIYNFRELKTDLVQKGYTFNTTSDTEVICAAYLEYGEKCVNKLNGMFAFVIYDMKKQIFFGARDRLGQKPFYYFHDEKRFEFASQVSSIQLYHKELSVSSKAIHKYLSWDYVPDTDSIFNEVKKLKAGHYFTFNLKSGSFVSNQYWDIDYKNVNKFQGSYNQAIEELEELATKAVKRRLFADVPVGVFLSGGIDSSLIAALATKTTNEKINTFSVKFNEKGFDESIYAKQVADHIKTNHHVIECNYNEGIDLIENFSHYYDEPFADPSAIPSMLLSKYTKQHVTVALSGDGGDESFIGYHRYNWVKYINNIYKAPKALRLFGATFLNSLPYYKFKMIADVIKNKSASDAYLSILYHPDSNLYENSFDDNYAFDELKYLFHNNKNIYERVSDFDIKTYLNMDINTKVDRATMAYSLEARAPLMDYTIVDFARSLPTNFKFQKNNQKRILKDVLYKHVPKEIFDRPKAGFTMPFKEWFKNDLKEFILDELNEKSLKLIPGINAGEVTKTINNHMDGTSNNYTIIWKILVLKQWINKNGSGFSIK</sequence>
<dbReference type="InterPro" id="IPR014729">
    <property type="entry name" value="Rossmann-like_a/b/a_fold"/>
</dbReference>
<dbReference type="CDD" id="cd00712">
    <property type="entry name" value="AsnB"/>
    <property type="match status" value="1"/>
</dbReference>
<gene>
    <name evidence="12" type="primary">asnB</name>
    <name evidence="12" type="ORF">EYD45_01155</name>
</gene>
<dbReference type="OrthoDB" id="9763290at2"/>
<evidence type="ECO:0000259" key="11">
    <source>
        <dbReference type="PROSITE" id="PS51278"/>
    </source>
</evidence>
<dbReference type="Gene3D" id="3.60.20.10">
    <property type="entry name" value="Glutamine Phosphoribosylpyrophosphate, subunit 1, domain 1"/>
    <property type="match status" value="1"/>
</dbReference>
<dbReference type="Pfam" id="PF13537">
    <property type="entry name" value="GATase_7"/>
    <property type="match status" value="1"/>
</dbReference>
<dbReference type="Proteomes" id="UP000291142">
    <property type="component" value="Unassembled WGS sequence"/>
</dbReference>
<feature type="binding site" evidence="9">
    <location>
        <position position="99"/>
    </location>
    <ligand>
        <name>L-glutamine</name>
        <dbReference type="ChEBI" id="CHEBI:58359"/>
    </ligand>
</feature>
<evidence type="ECO:0000256" key="10">
    <source>
        <dbReference type="PIRSR" id="PIRSR001589-3"/>
    </source>
</evidence>
<feature type="binding site" evidence="9">
    <location>
        <begin position="363"/>
        <end position="364"/>
    </location>
    <ligand>
        <name>ATP</name>
        <dbReference type="ChEBI" id="CHEBI:30616"/>
    </ligand>
</feature>
<comment type="caution">
    <text evidence="12">The sequence shown here is derived from an EMBL/GenBank/DDBJ whole genome shotgun (WGS) entry which is preliminary data.</text>
</comment>
<feature type="domain" description="Glutamine amidotransferase type-2" evidence="11">
    <location>
        <begin position="2"/>
        <end position="211"/>
    </location>
</feature>
<evidence type="ECO:0000256" key="8">
    <source>
        <dbReference type="PIRSR" id="PIRSR001589-1"/>
    </source>
</evidence>
<keyword evidence="12" id="KW-0436">Ligase</keyword>
<reference evidence="12 13" key="1">
    <citation type="submission" date="2019-02" db="EMBL/GenBank/DDBJ databases">
        <title>Hyunsoonleella sp., isolated from marine sediment.</title>
        <authorList>
            <person name="Liu B.-T."/>
        </authorList>
    </citation>
    <scope>NUCLEOTIDE SEQUENCE [LARGE SCALE GENOMIC DNA]</scope>
    <source>
        <strain evidence="12 13">T58</strain>
    </source>
</reference>
<dbReference type="PANTHER" id="PTHR43284:SF1">
    <property type="entry name" value="ASPARAGINE SYNTHETASE"/>
    <property type="match status" value="1"/>
</dbReference>
<evidence type="ECO:0000256" key="3">
    <source>
        <dbReference type="ARBA" id="ARBA00012737"/>
    </source>
</evidence>
<evidence type="ECO:0000256" key="2">
    <source>
        <dbReference type="ARBA" id="ARBA00005752"/>
    </source>
</evidence>
<name>A0A4Q9FHU9_9FLAO</name>
<evidence type="ECO:0000256" key="9">
    <source>
        <dbReference type="PIRSR" id="PIRSR001589-2"/>
    </source>
</evidence>
<dbReference type="CDD" id="cd01991">
    <property type="entry name" value="Asn_synthase_B_C"/>
    <property type="match status" value="1"/>
</dbReference>
<dbReference type="InterPro" id="IPR033738">
    <property type="entry name" value="AsnB_N"/>
</dbReference>
<proteinExistence type="inferred from homology"/>
<dbReference type="AlphaFoldDB" id="A0A4Q9FHU9"/>
<comment type="catalytic activity">
    <reaction evidence="7">
        <text>L-aspartate + L-glutamine + ATP + H2O = L-asparagine + L-glutamate + AMP + diphosphate + H(+)</text>
        <dbReference type="Rhea" id="RHEA:12228"/>
        <dbReference type="ChEBI" id="CHEBI:15377"/>
        <dbReference type="ChEBI" id="CHEBI:15378"/>
        <dbReference type="ChEBI" id="CHEBI:29985"/>
        <dbReference type="ChEBI" id="CHEBI:29991"/>
        <dbReference type="ChEBI" id="CHEBI:30616"/>
        <dbReference type="ChEBI" id="CHEBI:33019"/>
        <dbReference type="ChEBI" id="CHEBI:58048"/>
        <dbReference type="ChEBI" id="CHEBI:58359"/>
        <dbReference type="ChEBI" id="CHEBI:456215"/>
        <dbReference type="EC" id="6.3.5.4"/>
    </reaction>
</comment>
<comment type="pathway">
    <text evidence="1">Amino-acid biosynthesis; L-asparagine biosynthesis; L-asparagine from L-aspartate (L-Gln route): step 1/1.</text>
</comment>
<evidence type="ECO:0000256" key="1">
    <source>
        <dbReference type="ARBA" id="ARBA00005187"/>
    </source>
</evidence>
<organism evidence="12 13">
    <name type="scientific">Hyunsoonleella flava</name>
    <dbReference type="NCBI Taxonomy" id="2527939"/>
    <lineage>
        <taxon>Bacteria</taxon>
        <taxon>Pseudomonadati</taxon>
        <taxon>Bacteroidota</taxon>
        <taxon>Flavobacteriia</taxon>
        <taxon>Flavobacteriales</taxon>
        <taxon>Flavobacteriaceae</taxon>
    </lineage>
</organism>
<dbReference type="EMBL" id="SIRT01000001">
    <property type="protein sequence ID" value="TBN06521.1"/>
    <property type="molecule type" value="Genomic_DNA"/>
</dbReference>
<dbReference type="GO" id="GO:0005524">
    <property type="term" value="F:ATP binding"/>
    <property type="evidence" value="ECO:0007669"/>
    <property type="project" value="UniProtKB-KW"/>
</dbReference>
<feature type="binding site" evidence="9">
    <location>
        <position position="290"/>
    </location>
    <ligand>
        <name>ATP</name>
        <dbReference type="ChEBI" id="CHEBI:30616"/>
    </ligand>
</feature>
<dbReference type="SUPFAM" id="SSF52402">
    <property type="entry name" value="Adenine nucleotide alpha hydrolases-like"/>
    <property type="match status" value="1"/>
</dbReference>
<accession>A0A4Q9FHU9</accession>
<evidence type="ECO:0000256" key="7">
    <source>
        <dbReference type="ARBA" id="ARBA00048741"/>
    </source>
</evidence>
<dbReference type="RefSeq" id="WP_130962508.1">
    <property type="nucleotide sequence ID" value="NZ_SIRT01000001.1"/>
</dbReference>
<keyword evidence="13" id="KW-1185">Reference proteome</keyword>
<keyword evidence="4 9" id="KW-0547">Nucleotide-binding</keyword>
<comment type="similarity">
    <text evidence="2">Belongs to the asparagine synthetase family.</text>
</comment>
<dbReference type="InterPro" id="IPR029055">
    <property type="entry name" value="Ntn_hydrolases_N"/>
</dbReference>
<dbReference type="PIRSF" id="PIRSF001589">
    <property type="entry name" value="Asn_synthetase_glu-h"/>
    <property type="match status" value="1"/>
</dbReference>
<dbReference type="Pfam" id="PF00733">
    <property type="entry name" value="Asn_synthase"/>
    <property type="match status" value="1"/>
</dbReference>
<keyword evidence="6 8" id="KW-0315">Glutamine amidotransferase</keyword>
<dbReference type="GO" id="GO:0006529">
    <property type="term" value="P:asparagine biosynthetic process"/>
    <property type="evidence" value="ECO:0007669"/>
    <property type="project" value="UniProtKB-KW"/>
</dbReference>
<dbReference type="EC" id="6.3.5.4" evidence="3"/>
<keyword evidence="5 9" id="KW-0067">ATP-binding</keyword>
<feature type="active site" description="For GATase activity" evidence="8">
    <location>
        <position position="2"/>
    </location>
</feature>
<evidence type="ECO:0000313" key="13">
    <source>
        <dbReference type="Proteomes" id="UP000291142"/>
    </source>
</evidence>
<evidence type="ECO:0000256" key="6">
    <source>
        <dbReference type="ARBA" id="ARBA00022962"/>
    </source>
</evidence>
<feature type="site" description="Important for beta-aspartyl-AMP intermediate formation" evidence="10">
    <location>
        <position position="365"/>
    </location>
</feature>
<dbReference type="PANTHER" id="PTHR43284">
    <property type="entry name" value="ASPARAGINE SYNTHETASE (GLUTAMINE-HYDROLYZING)"/>
    <property type="match status" value="1"/>
</dbReference>
<keyword evidence="8" id="KW-0061">Asparagine biosynthesis</keyword>
<dbReference type="InterPro" id="IPR051786">
    <property type="entry name" value="ASN_synthetase/amidase"/>
</dbReference>
<evidence type="ECO:0000256" key="5">
    <source>
        <dbReference type="ARBA" id="ARBA00022840"/>
    </source>
</evidence>
<dbReference type="SUPFAM" id="SSF56235">
    <property type="entry name" value="N-terminal nucleophile aminohydrolases (Ntn hydrolases)"/>
    <property type="match status" value="1"/>
</dbReference>
<evidence type="ECO:0000256" key="4">
    <source>
        <dbReference type="ARBA" id="ARBA00022741"/>
    </source>
</evidence>